<comment type="subcellular location">
    <subcellularLocation>
        <location evidence="1">Nucleus</location>
    </subcellularLocation>
</comment>
<keyword evidence="4" id="KW-0805">Transcription regulation</keyword>
<feature type="region of interest" description="Disordered" evidence="9">
    <location>
        <begin position="392"/>
        <end position="420"/>
    </location>
</feature>
<feature type="region of interest" description="Disordered" evidence="9">
    <location>
        <begin position="704"/>
        <end position="736"/>
    </location>
</feature>
<keyword evidence="8" id="KW-0539">Nucleus</keyword>
<feature type="region of interest" description="Disordered" evidence="9">
    <location>
        <begin position="322"/>
        <end position="355"/>
    </location>
</feature>
<evidence type="ECO:0000256" key="9">
    <source>
        <dbReference type="SAM" id="MobiDB-lite"/>
    </source>
</evidence>
<protein>
    <recommendedName>
        <fullName evidence="10">Cysteine/serine-rich nuclear protein N-terminal domain-containing protein</fullName>
    </recommendedName>
</protein>
<feature type="compositionally biased region" description="Basic residues" evidence="9">
    <location>
        <begin position="495"/>
        <end position="534"/>
    </location>
</feature>
<keyword evidence="6" id="KW-0010">Activator</keyword>
<keyword evidence="7" id="KW-0804">Transcription</keyword>
<dbReference type="Pfam" id="PF16019">
    <property type="entry name" value="CSRNP_N"/>
    <property type="match status" value="1"/>
</dbReference>
<evidence type="ECO:0000256" key="5">
    <source>
        <dbReference type="ARBA" id="ARBA00023125"/>
    </source>
</evidence>
<evidence type="ECO:0000256" key="7">
    <source>
        <dbReference type="ARBA" id="ARBA00023163"/>
    </source>
</evidence>
<dbReference type="InterPro" id="IPR031972">
    <property type="entry name" value="CSRNP_N"/>
</dbReference>
<evidence type="ECO:0000259" key="10">
    <source>
        <dbReference type="Pfam" id="PF16019"/>
    </source>
</evidence>
<feature type="compositionally biased region" description="Low complexity" evidence="9">
    <location>
        <begin position="477"/>
        <end position="494"/>
    </location>
</feature>
<feature type="compositionally biased region" description="Low complexity" evidence="9">
    <location>
        <begin position="704"/>
        <end position="719"/>
    </location>
</feature>
<evidence type="ECO:0000313" key="12">
    <source>
        <dbReference type="Proteomes" id="UP000015104"/>
    </source>
</evidence>
<dbReference type="GO" id="GO:0005634">
    <property type="term" value="C:nucleus"/>
    <property type="evidence" value="ECO:0007669"/>
    <property type="project" value="UniProtKB-SubCell"/>
</dbReference>
<reference evidence="12" key="1">
    <citation type="submission" date="2011-08" db="EMBL/GenBank/DDBJ databases">
        <authorList>
            <person name="Rombauts S."/>
        </authorList>
    </citation>
    <scope>NUCLEOTIDE SEQUENCE</scope>
    <source>
        <strain evidence="12">London</strain>
    </source>
</reference>
<keyword evidence="5" id="KW-0238">DNA-binding</keyword>
<dbReference type="AlphaFoldDB" id="T1KDC8"/>
<dbReference type="EMBL" id="CAEY01002011">
    <property type="status" value="NOT_ANNOTATED_CDS"/>
    <property type="molecule type" value="Genomic_DNA"/>
</dbReference>
<dbReference type="PANTHER" id="PTHR13580">
    <property type="entry name" value="TGF-BETA INDUCED APOPTOSIS PROTEIN"/>
    <property type="match status" value="1"/>
</dbReference>
<evidence type="ECO:0000256" key="6">
    <source>
        <dbReference type="ARBA" id="ARBA00023159"/>
    </source>
</evidence>
<dbReference type="InterPro" id="IPR023260">
    <property type="entry name" value="Cys/Ser-rich_nuc_prot"/>
</dbReference>
<reference evidence="11" key="2">
    <citation type="submission" date="2015-06" db="UniProtKB">
        <authorList>
            <consortium name="EnsemblMetazoa"/>
        </authorList>
    </citation>
    <scope>IDENTIFICATION</scope>
</reference>
<comment type="similarity">
    <text evidence="2">Belongs to the AXUD1 family.</text>
</comment>
<keyword evidence="3" id="KW-0053">Apoptosis</keyword>
<keyword evidence="12" id="KW-1185">Reference proteome</keyword>
<dbReference type="Proteomes" id="UP000015104">
    <property type="component" value="Unassembled WGS sequence"/>
</dbReference>
<name>T1KDC8_TETUR</name>
<dbReference type="PANTHER" id="PTHR13580:SF9">
    <property type="entry name" value="AXIN1 UP-REGULATED 1, ISOFORM A"/>
    <property type="match status" value="1"/>
</dbReference>
<feature type="compositionally biased region" description="Low complexity" evidence="9">
    <location>
        <begin position="322"/>
        <end position="332"/>
    </location>
</feature>
<feature type="region of interest" description="Disordered" evidence="9">
    <location>
        <begin position="468"/>
        <end position="556"/>
    </location>
</feature>
<feature type="compositionally biased region" description="Low complexity" evidence="9">
    <location>
        <begin position="343"/>
        <end position="355"/>
    </location>
</feature>
<feature type="compositionally biased region" description="Basic and acidic residues" evidence="9">
    <location>
        <begin position="175"/>
        <end position="187"/>
    </location>
</feature>
<dbReference type="GO" id="GO:0043565">
    <property type="term" value="F:sequence-specific DNA binding"/>
    <property type="evidence" value="ECO:0007669"/>
    <property type="project" value="TreeGrafter"/>
</dbReference>
<dbReference type="GO" id="GO:0006915">
    <property type="term" value="P:apoptotic process"/>
    <property type="evidence" value="ECO:0007669"/>
    <property type="project" value="UniProtKB-KW"/>
</dbReference>
<dbReference type="PRINTS" id="PR02031">
    <property type="entry name" value="CYSSERRICHNP"/>
</dbReference>
<feature type="compositionally biased region" description="Low complexity" evidence="9">
    <location>
        <begin position="189"/>
        <end position="200"/>
    </location>
</feature>
<dbReference type="HOGENOM" id="CLU_369765_0_0_1"/>
<feature type="compositionally biased region" description="Acidic residues" evidence="9">
    <location>
        <begin position="48"/>
        <end position="58"/>
    </location>
</feature>
<organism evidence="11 12">
    <name type="scientific">Tetranychus urticae</name>
    <name type="common">Two-spotted spider mite</name>
    <dbReference type="NCBI Taxonomy" id="32264"/>
    <lineage>
        <taxon>Eukaryota</taxon>
        <taxon>Metazoa</taxon>
        <taxon>Ecdysozoa</taxon>
        <taxon>Arthropoda</taxon>
        <taxon>Chelicerata</taxon>
        <taxon>Arachnida</taxon>
        <taxon>Acari</taxon>
        <taxon>Acariformes</taxon>
        <taxon>Trombidiformes</taxon>
        <taxon>Prostigmata</taxon>
        <taxon>Eleutherengona</taxon>
        <taxon>Raphignathae</taxon>
        <taxon>Tetranychoidea</taxon>
        <taxon>Tetranychidae</taxon>
        <taxon>Tetranychus</taxon>
    </lineage>
</organism>
<feature type="compositionally biased region" description="Basic residues" evidence="9">
    <location>
        <begin position="545"/>
        <end position="555"/>
    </location>
</feature>
<accession>T1KDC8</accession>
<evidence type="ECO:0000313" key="11">
    <source>
        <dbReference type="EnsemblMetazoa" id="tetur09g02460.1"/>
    </source>
</evidence>
<dbReference type="GO" id="GO:0000981">
    <property type="term" value="F:DNA-binding transcription factor activity, RNA polymerase II-specific"/>
    <property type="evidence" value="ECO:0007669"/>
    <property type="project" value="TreeGrafter"/>
</dbReference>
<feature type="region of interest" description="Disordered" evidence="9">
    <location>
        <begin position="35"/>
        <end position="58"/>
    </location>
</feature>
<proteinExistence type="inferred from homology"/>
<feature type="region of interest" description="Disordered" evidence="9">
    <location>
        <begin position="175"/>
        <end position="200"/>
    </location>
</feature>
<evidence type="ECO:0000256" key="8">
    <source>
        <dbReference type="ARBA" id="ARBA00023242"/>
    </source>
</evidence>
<dbReference type="eggNOG" id="KOG3813">
    <property type="taxonomic scope" value="Eukaryota"/>
</dbReference>
<feature type="domain" description="Cysteine/serine-rich nuclear protein N-terminal" evidence="10">
    <location>
        <begin position="1"/>
        <end position="178"/>
    </location>
</feature>
<evidence type="ECO:0000256" key="3">
    <source>
        <dbReference type="ARBA" id="ARBA00022703"/>
    </source>
</evidence>
<evidence type="ECO:0000256" key="4">
    <source>
        <dbReference type="ARBA" id="ARBA00023015"/>
    </source>
</evidence>
<evidence type="ECO:0000256" key="2">
    <source>
        <dbReference type="ARBA" id="ARBA00008548"/>
    </source>
</evidence>
<dbReference type="EnsemblMetazoa" id="tetur09g02460.1">
    <property type="protein sequence ID" value="tetur09g02460.1"/>
    <property type="gene ID" value="tetur09g02460"/>
</dbReference>
<evidence type="ECO:0000256" key="1">
    <source>
        <dbReference type="ARBA" id="ARBA00004123"/>
    </source>
</evidence>
<sequence length="753" mass="82422">MDSRHCSIRTFTLDSHAEEKKRAHRDILLRQRKYAKMLQKQSSGSTSESEEDSNDDISDISDSELEMDSCYFLQPVPLRQRRALLRESGVHKIETMEKEECRDIRASREYCGCECQIYCDPETCQCSLAGIKCQVDRLSFPCGCTRDGCGNQNGRVEFNPLRVRTHFIHTIMRLELERKNEQQRNDEMSGQSSSDSTDSGPNLAFSNCSNTSTSHYLANNHGFNSGDNNCCNNGSHCVLTNNGGNINNGGPCSSLSVGNQSFIDSLVVGGALNSSCSSLDNHSSLNPLGSNCNDIPGSTLNSNLTCPTITNDCLDIYSSFSPEDSSYSENSDCTSEDYDSDLINDNNESSSNNCNNIGRSNSTLSSCSEVNGNNGSSNIHNSTQQAINSNLNEQGQASGSKSHWNQDHNQSSSFPNINESSGFESNGIYGSVNNSNNTHGLLMGNNCDSSANNHNIVSLGSNQAINHSNSSPILRQSNNHISNVSSSSCYSVTSHHQHHQHQPHHNGHPHQHHHNQQHHHHNHHHQQHHHHHHQLLQEHPQQQQHPHHHPHHHHSYSYQDIYSSDYLTTSSSTCGSSGSCHTNANNDLNPMTNCSTDQSNHANFQIDDYSSHYTDLSQSIASSKCAESFSGILGSGSISKDVRFITPVSMVSDSSTSNLKSDPDQDLNGDNHLSSSSSSSKDSVISANGAGCLVSFELDESSSSAHSTLSSSQDSPSLENSDKSDSQDNQSSDDIIENFGEIIKKTMVETVTA</sequence>
<feature type="region of interest" description="Disordered" evidence="9">
    <location>
        <begin position="652"/>
        <end position="685"/>
    </location>
</feature>